<sequence>MLQLKNYLPQFLRCAVGDGVRASFWYDYWTELGPIYLMFGASGTRQLRLPNSASVSEAVRNGDWSLPAARSDNAVTLQVVLSTTSVPSIEKGADTYLFISSPPSDLPAAVVMISQYNGKFSSQVKALMKLILQVITYNLWRERNARIFRGTSLQQGIFFKQVDRGLRDRLLSLHPNPTDAHSLLELYFWFIDPYS</sequence>
<dbReference type="AlphaFoldDB" id="A0A8X7PE65"/>
<reference evidence="1 2" key="1">
    <citation type="submission" date="2020-02" db="EMBL/GenBank/DDBJ databases">
        <authorList>
            <person name="Ma Q."/>
            <person name="Huang Y."/>
            <person name="Song X."/>
            <person name="Pei D."/>
        </authorList>
    </citation>
    <scope>NUCLEOTIDE SEQUENCE [LARGE SCALE GENOMIC DNA]</scope>
    <source>
        <strain evidence="1">Sxm20200214</strain>
        <tissue evidence="1">Leaf</tissue>
    </source>
</reference>
<dbReference type="EMBL" id="JAAMPC010000017">
    <property type="protein sequence ID" value="KAG2248888.1"/>
    <property type="molecule type" value="Genomic_DNA"/>
</dbReference>
<dbReference type="OrthoDB" id="1112953at2759"/>
<proteinExistence type="predicted"/>
<evidence type="ECO:0000313" key="1">
    <source>
        <dbReference type="EMBL" id="KAG2248888.1"/>
    </source>
</evidence>
<accession>A0A8X7PE65</accession>
<protein>
    <submittedName>
        <fullName evidence="1">Uncharacterized protein</fullName>
    </submittedName>
</protein>
<comment type="caution">
    <text evidence="1">The sequence shown here is derived from an EMBL/GenBank/DDBJ whole genome shotgun (WGS) entry which is preliminary data.</text>
</comment>
<keyword evidence="2" id="KW-1185">Reference proteome</keyword>
<name>A0A8X7PE65_BRACI</name>
<organism evidence="1 2">
    <name type="scientific">Brassica carinata</name>
    <name type="common">Ethiopian mustard</name>
    <name type="synonym">Abyssinian cabbage</name>
    <dbReference type="NCBI Taxonomy" id="52824"/>
    <lineage>
        <taxon>Eukaryota</taxon>
        <taxon>Viridiplantae</taxon>
        <taxon>Streptophyta</taxon>
        <taxon>Embryophyta</taxon>
        <taxon>Tracheophyta</taxon>
        <taxon>Spermatophyta</taxon>
        <taxon>Magnoliopsida</taxon>
        <taxon>eudicotyledons</taxon>
        <taxon>Gunneridae</taxon>
        <taxon>Pentapetalae</taxon>
        <taxon>rosids</taxon>
        <taxon>malvids</taxon>
        <taxon>Brassicales</taxon>
        <taxon>Brassicaceae</taxon>
        <taxon>Brassiceae</taxon>
        <taxon>Brassica</taxon>
    </lineage>
</organism>
<dbReference type="Proteomes" id="UP000886595">
    <property type="component" value="Unassembled WGS sequence"/>
</dbReference>
<gene>
    <name evidence="1" type="ORF">Bca52824_088516</name>
</gene>
<evidence type="ECO:0000313" key="2">
    <source>
        <dbReference type="Proteomes" id="UP000886595"/>
    </source>
</evidence>